<reference evidence="4 5" key="1">
    <citation type="submission" date="2016-02" db="EMBL/GenBank/DDBJ databases">
        <title>Complete genome sequence of Geobacillus subterraneus KCTC 3922T.</title>
        <authorList>
            <person name="Lee D.-W."/>
            <person name="Lee Y.-J."/>
            <person name="Lee S.-J."/>
            <person name="Park G.-S."/>
            <person name="Lee S.-J."/>
            <person name="Shin J.-H."/>
        </authorList>
    </citation>
    <scope>NUCLEOTIDE SEQUENCE [LARGE SCALE GENOMIC DNA]</scope>
    <source>
        <strain evidence="4 5">KCTC 3922</strain>
    </source>
</reference>
<proteinExistence type="predicted"/>
<dbReference type="PROSITE" id="PS51682">
    <property type="entry name" value="SAM_OMT_I"/>
    <property type="match status" value="1"/>
</dbReference>
<keyword evidence="5" id="KW-1185">Reference proteome</keyword>
<accession>A0ABM6AC72</accession>
<dbReference type="Pfam" id="PF01596">
    <property type="entry name" value="Methyltransf_3"/>
    <property type="match status" value="1"/>
</dbReference>
<sequence length="196" mass="22546">MDERTLLILKDIQQFATEHDSRTTEKKDQMLIIGEDAGRFLYILLSLSHYSTVLELGTGCGYSTIWIAEALRQRGGIVTTVEWHEQKYLIALEHFKKARTETLINPIHENIGDVLQSFKGKQDVIFLDAVRTYYVDWWRYIDDILVPGGLLLVDNSLYPNPDDLVPFFSIIRACGMYEEVLVPIGKGISLFYKKIN</sequence>
<dbReference type="GeneID" id="32408113"/>
<gene>
    <name evidence="4" type="ORF">GS3922_09605</name>
</gene>
<dbReference type="PANTHER" id="PTHR43836">
    <property type="entry name" value="CATECHOL O-METHYLTRANSFERASE 1-RELATED"/>
    <property type="match status" value="1"/>
</dbReference>
<dbReference type="EMBL" id="CP014342">
    <property type="protein sequence ID" value="AMX83894.1"/>
    <property type="molecule type" value="Genomic_DNA"/>
</dbReference>
<evidence type="ECO:0000256" key="3">
    <source>
        <dbReference type="ARBA" id="ARBA00022691"/>
    </source>
</evidence>
<name>A0ABM6AC72_9BACL</name>
<keyword evidence="3" id="KW-0949">S-adenosyl-L-methionine</keyword>
<protein>
    <recommendedName>
        <fullName evidence="6">Methyltransferase</fullName>
    </recommendedName>
</protein>
<keyword evidence="1" id="KW-0489">Methyltransferase</keyword>
<evidence type="ECO:0000256" key="2">
    <source>
        <dbReference type="ARBA" id="ARBA00022679"/>
    </source>
</evidence>
<dbReference type="Proteomes" id="UP000076226">
    <property type="component" value="Chromosome"/>
</dbReference>
<evidence type="ECO:0000313" key="4">
    <source>
        <dbReference type="EMBL" id="AMX83894.1"/>
    </source>
</evidence>
<organism evidence="4 5">
    <name type="scientific">Geobacillus subterraneus</name>
    <dbReference type="NCBI Taxonomy" id="129338"/>
    <lineage>
        <taxon>Bacteria</taxon>
        <taxon>Bacillati</taxon>
        <taxon>Bacillota</taxon>
        <taxon>Bacilli</taxon>
        <taxon>Bacillales</taxon>
        <taxon>Anoxybacillaceae</taxon>
        <taxon>Geobacillus</taxon>
    </lineage>
</organism>
<dbReference type="Gene3D" id="3.40.50.150">
    <property type="entry name" value="Vaccinia Virus protein VP39"/>
    <property type="match status" value="1"/>
</dbReference>
<evidence type="ECO:0008006" key="6">
    <source>
        <dbReference type="Google" id="ProtNLM"/>
    </source>
</evidence>
<keyword evidence="2" id="KW-0808">Transferase</keyword>
<dbReference type="PANTHER" id="PTHR43836:SF2">
    <property type="entry name" value="CATECHOL O-METHYLTRANSFERASE 1-RELATED"/>
    <property type="match status" value="1"/>
</dbReference>
<dbReference type="InterPro" id="IPR029063">
    <property type="entry name" value="SAM-dependent_MTases_sf"/>
</dbReference>
<evidence type="ECO:0000256" key="1">
    <source>
        <dbReference type="ARBA" id="ARBA00022603"/>
    </source>
</evidence>
<dbReference type="RefSeq" id="WP_063166170.1">
    <property type="nucleotide sequence ID" value="NZ_CP014342.1"/>
</dbReference>
<evidence type="ECO:0000313" key="5">
    <source>
        <dbReference type="Proteomes" id="UP000076226"/>
    </source>
</evidence>
<dbReference type="SUPFAM" id="SSF53335">
    <property type="entry name" value="S-adenosyl-L-methionine-dependent methyltransferases"/>
    <property type="match status" value="1"/>
</dbReference>
<dbReference type="CDD" id="cd02440">
    <property type="entry name" value="AdoMet_MTases"/>
    <property type="match status" value="1"/>
</dbReference>
<dbReference type="InterPro" id="IPR002935">
    <property type="entry name" value="SAM_O-MeTrfase"/>
</dbReference>